<reference evidence="1 2" key="1">
    <citation type="submission" date="2019-03" db="EMBL/GenBank/DDBJ databases">
        <title>Complete Genome Sequence of Allofrancisella frigidaquae Strain SYSU 10HL1970 Isolated from Water-Cooling Systems in China.</title>
        <authorList>
            <person name="Ohrman C."/>
            <person name="Uneklint I."/>
            <person name="Sjodin A."/>
        </authorList>
    </citation>
    <scope>NUCLEOTIDE SEQUENCE [LARGE SCALE GENOMIC DNA]</scope>
    <source>
        <strain evidence="1 2">SYSU 10HL1970</strain>
    </source>
</reference>
<name>A0A6M3HVC2_9GAMM</name>
<sequence>MYNEIISKGINKSYNYFTYSNYQKQIEDYKNFGTEKFDIYTYNGVAYALVNSKFESDYIELWQSRDTKHYNEGGSHYVNAGTYKPKEEFEIAEGQANAIYHGLGKSTVKRVEKYGARFLEEDDYYESESKSNYENLKLLFALKKRGVAKNFVITLLKVIQNEEDIKNWTLEKNNPSLKNYLTEKTRFKKSDYLTNGTLRPFQRMRYLKDHEGGFTHGFRAEYEDRLMSILFELNQLGYYHTDLMITPAHRSGQNVMYSDNDLVIVDDFPVRYLSLEEYYAKLDEIKQRMTQQEFNEFIYHVKNIEPGSDFFDDRCSVMYKDQWLWVANNKNQQYIDYYDQQLRNPYPLPMTDLLLNGRDVSKYKLYIPKEMEDKFKNIIKLIDADNVNLYNGNLTFAEKNLRDSLAASNLSLNVANNFNGSLKKSVLEILQGYAKYNVFKHNYGKNKQLVELLEKVESKSYAIALIKMTQLTIQTGNEADMNNIKNMLEITPITGRSDKVKKITTKKYNKVTDSSFYITLEQALQLLRV</sequence>
<organism evidence="1 2">
    <name type="scientific">Allofrancisella frigidaquae</name>
    <dbReference type="NCBI Taxonomy" id="1085644"/>
    <lineage>
        <taxon>Bacteria</taxon>
        <taxon>Pseudomonadati</taxon>
        <taxon>Pseudomonadota</taxon>
        <taxon>Gammaproteobacteria</taxon>
        <taxon>Thiotrichales</taxon>
        <taxon>Francisellaceae</taxon>
        <taxon>Allofrancisella</taxon>
    </lineage>
</organism>
<dbReference type="RefSeq" id="WP_172107122.1">
    <property type="nucleotide sequence ID" value="NZ_CP038017.1"/>
</dbReference>
<evidence type="ECO:0000313" key="1">
    <source>
        <dbReference type="EMBL" id="QIV95138.1"/>
    </source>
</evidence>
<dbReference type="EMBL" id="CP038017">
    <property type="protein sequence ID" value="QIV95138.1"/>
    <property type="molecule type" value="Genomic_DNA"/>
</dbReference>
<gene>
    <name evidence="1" type="ORF">E3E15_07180</name>
</gene>
<proteinExistence type="predicted"/>
<keyword evidence="2" id="KW-1185">Reference proteome</keyword>
<accession>A0A6M3HVC2</accession>
<dbReference type="KEGG" id="afri:E3E15_07180"/>
<dbReference type="Proteomes" id="UP000503320">
    <property type="component" value="Chromosome"/>
</dbReference>
<protein>
    <submittedName>
        <fullName evidence="1">Uncharacterized protein</fullName>
    </submittedName>
</protein>
<dbReference type="AlphaFoldDB" id="A0A6M3HVC2"/>
<evidence type="ECO:0000313" key="2">
    <source>
        <dbReference type="Proteomes" id="UP000503320"/>
    </source>
</evidence>